<dbReference type="CDD" id="cd02440">
    <property type="entry name" value="AdoMet_MTases"/>
    <property type="match status" value="1"/>
</dbReference>
<dbReference type="PANTHER" id="PTHR14614:SF130">
    <property type="entry name" value="PROTEIN-LYSINE N-METHYLTRANSFERASE EEF2KMT"/>
    <property type="match status" value="1"/>
</dbReference>
<dbReference type="Proteomes" id="UP000018144">
    <property type="component" value="Unassembled WGS sequence"/>
</dbReference>
<keyword evidence="2" id="KW-1185">Reference proteome</keyword>
<dbReference type="STRING" id="1076935.U4LKY5"/>
<gene>
    <name evidence="1" type="ORF">PCON_13135</name>
</gene>
<dbReference type="Pfam" id="PF10294">
    <property type="entry name" value="Methyltransf_16"/>
    <property type="match status" value="1"/>
</dbReference>
<dbReference type="InterPro" id="IPR029063">
    <property type="entry name" value="SAM-dependent_MTases_sf"/>
</dbReference>
<organism evidence="1 2">
    <name type="scientific">Pyronema omphalodes (strain CBS 100304)</name>
    <name type="common">Pyronema confluens</name>
    <dbReference type="NCBI Taxonomy" id="1076935"/>
    <lineage>
        <taxon>Eukaryota</taxon>
        <taxon>Fungi</taxon>
        <taxon>Dikarya</taxon>
        <taxon>Ascomycota</taxon>
        <taxon>Pezizomycotina</taxon>
        <taxon>Pezizomycetes</taxon>
        <taxon>Pezizales</taxon>
        <taxon>Pyronemataceae</taxon>
        <taxon>Pyronema</taxon>
    </lineage>
</organism>
<dbReference type="PANTHER" id="PTHR14614">
    <property type="entry name" value="HEPATOCELLULAR CARCINOMA-ASSOCIATED ANTIGEN"/>
    <property type="match status" value="1"/>
</dbReference>
<dbReference type="Gene3D" id="3.40.50.150">
    <property type="entry name" value="Vaccinia Virus protein VP39"/>
    <property type="match status" value="1"/>
</dbReference>
<dbReference type="InterPro" id="IPR019410">
    <property type="entry name" value="Methyltransf_16"/>
</dbReference>
<evidence type="ECO:0000313" key="2">
    <source>
        <dbReference type="Proteomes" id="UP000018144"/>
    </source>
</evidence>
<sequence>MNDEIATAVHILKGQYFQLIEPRIITSPPASILHRPEFQEALYDALFSPFASSYPPPPAYTRRVLKWLISAIESSGEEEVEVNSDLLELYTELLFVPNKPADPTQKSHVTYTLPGDLLPITILENPHLISGLGTTGLRTWEAALALGEWLLQNPPAPTDRILELGTGTGLVALIAARLGVKDILATDGDDGVCEGLRKTVELNGLQDVMRVEQRWWAQEAVVGADLVLGADVTYDAAVIPFLVKELADLLEENPKARVVISATIRNEETFRVMRESCEQMGLTYKETVYQRPEKTTFWYTVGTEIRIVEVGKK</sequence>
<dbReference type="GO" id="GO:0008757">
    <property type="term" value="F:S-adenosylmethionine-dependent methyltransferase activity"/>
    <property type="evidence" value="ECO:0007669"/>
    <property type="project" value="UniProtKB-ARBA"/>
</dbReference>
<dbReference type="EMBL" id="HF935853">
    <property type="protein sequence ID" value="CCX13542.1"/>
    <property type="molecule type" value="Genomic_DNA"/>
</dbReference>
<reference evidence="1 2" key="1">
    <citation type="journal article" date="2013" name="PLoS Genet.">
        <title>The genome and development-dependent transcriptomes of Pyronema confluens: a window into fungal evolution.</title>
        <authorList>
            <person name="Traeger S."/>
            <person name="Altegoer F."/>
            <person name="Freitag M."/>
            <person name="Gabaldon T."/>
            <person name="Kempken F."/>
            <person name="Kumar A."/>
            <person name="Marcet-Houben M."/>
            <person name="Poggeler S."/>
            <person name="Stajich J.E."/>
            <person name="Nowrousian M."/>
        </authorList>
    </citation>
    <scope>NUCLEOTIDE SEQUENCE [LARGE SCALE GENOMIC DNA]</scope>
    <source>
        <strain evidence="2">CBS 100304</strain>
        <tissue evidence="1">Vegetative mycelium</tissue>
    </source>
</reference>
<dbReference type="eggNOG" id="KOG2497">
    <property type="taxonomic scope" value="Eukaryota"/>
</dbReference>
<evidence type="ECO:0000313" key="1">
    <source>
        <dbReference type="EMBL" id="CCX13542.1"/>
    </source>
</evidence>
<dbReference type="SUPFAM" id="SSF53335">
    <property type="entry name" value="S-adenosyl-L-methionine-dependent methyltransferases"/>
    <property type="match status" value="1"/>
</dbReference>
<proteinExistence type="predicted"/>
<accession>U4LKY5</accession>
<dbReference type="AlphaFoldDB" id="U4LKY5"/>
<protein>
    <submittedName>
        <fullName evidence="1">Similar to Uncharacterized protein C3A11.03 acc. no. O14118</fullName>
    </submittedName>
</protein>
<dbReference type="GO" id="GO:0005737">
    <property type="term" value="C:cytoplasm"/>
    <property type="evidence" value="ECO:0007669"/>
    <property type="project" value="TreeGrafter"/>
</dbReference>
<dbReference type="OrthoDB" id="194386at2759"/>
<dbReference type="OMA" id="PIRTYRI"/>
<name>U4LKY5_PYROM</name>